<evidence type="ECO:0000256" key="1">
    <source>
        <dbReference type="SAM" id="MobiDB-lite"/>
    </source>
</evidence>
<accession>A0A9D2NCK2</accession>
<evidence type="ECO:0000313" key="4">
    <source>
        <dbReference type="EMBL" id="HJC16179.1"/>
    </source>
</evidence>
<sequence length="641" mass="71357">MADILLYVLKINLAAAAVIFLTAVLSRHLAGRYSVRWKYRIWLALAILLLLPVQIPETWNIVHVNIPAAFTVRTDQLRTARETDTGNDRTIAETDGTGQTGLPWSGAGNTSQEILSQSSPDLQNTGNLVAPAGDVQWISMETAADLAAAVWAAGVLFLGIRKTVETYLAGKALRRWNLPNWNQPLERTYRKICGSMKLKRTPRLMLNSRLTTPLLMGFLHPCICIPQIGYTPEEQELILFHELCHYQRKDLWYKLLLNILCIVHWFNPALWWMKKEADRDLEFLCDESVMERRAVQERMLYNRLLAKTAAGKTSAPGITTGFSDSLRNLKKRMANIMRAGTMKKGNVVTACFLALFVLCNALTGCSVADSSGSSPAADGKKTEADSGQEPAGRQIPDTQEDQRQLLDTVPLDPQDGENRGVSSEEAEPQGQENGDSGSSSETQEDDGSDVQAPADTQPPARTPSVQPTQTPGEPADMPQEDPSPTDSPQESAPSPPEIELTDYVHDNLVQEFAEDMGMEQVSGQMFGENGYRYENSYAGIEWQYVDETIYGGEDFDSKYNYIGSVWCEGNTEISVYGVACGMNMDEVRENMQADGWKVLGAHQNAFLLDENSGYDREYVQFETDGTTITQWYWCNWPEGDL</sequence>
<reference evidence="4" key="2">
    <citation type="submission" date="2021-04" db="EMBL/GenBank/DDBJ databases">
        <authorList>
            <person name="Gilroy R."/>
        </authorList>
    </citation>
    <scope>NUCLEOTIDE SEQUENCE</scope>
    <source>
        <strain evidence="4">CHK185-5351</strain>
    </source>
</reference>
<proteinExistence type="predicted"/>
<comment type="caution">
    <text evidence="4">The sequence shown here is derived from an EMBL/GenBank/DDBJ whole genome shotgun (WGS) entry which is preliminary data.</text>
</comment>
<gene>
    <name evidence="4" type="ORF">H9705_10265</name>
</gene>
<evidence type="ECO:0000313" key="5">
    <source>
        <dbReference type="Proteomes" id="UP000823849"/>
    </source>
</evidence>
<feature type="region of interest" description="Disordered" evidence="1">
    <location>
        <begin position="368"/>
        <end position="498"/>
    </location>
</feature>
<keyword evidence="2" id="KW-1133">Transmembrane helix</keyword>
<feature type="region of interest" description="Disordered" evidence="1">
    <location>
        <begin position="83"/>
        <end position="104"/>
    </location>
</feature>
<organism evidence="4 5">
    <name type="scientific">Candidatus Fusicatenibacter intestinigallinarum</name>
    <dbReference type="NCBI Taxonomy" id="2838598"/>
    <lineage>
        <taxon>Bacteria</taxon>
        <taxon>Bacillati</taxon>
        <taxon>Bacillota</taxon>
        <taxon>Clostridia</taxon>
        <taxon>Lachnospirales</taxon>
        <taxon>Lachnospiraceae</taxon>
        <taxon>Fusicatenibacter</taxon>
    </lineage>
</organism>
<name>A0A9D2NCK2_9FIRM</name>
<feature type="compositionally biased region" description="Basic and acidic residues" evidence="1">
    <location>
        <begin position="83"/>
        <end position="92"/>
    </location>
</feature>
<feature type="compositionally biased region" description="Polar residues" evidence="1">
    <location>
        <begin position="482"/>
        <end position="492"/>
    </location>
</feature>
<feature type="transmembrane region" description="Helical" evidence="2">
    <location>
        <begin position="146"/>
        <end position="164"/>
    </location>
</feature>
<protein>
    <recommendedName>
        <fullName evidence="3">Peptidase M56 domain-containing protein</fullName>
    </recommendedName>
</protein>
<dbReference type="PANTHER" id="PTHR34978:SF3">
    <property type="entry name" value="SLR0241 PROTEIN"/>
    <property type="match status" value="1"/>
</dbReference>
<dbReference type="PANTHER" id="PTHR34978">
    <property type="entry name" value="POSSIBLE SENSOR-TRANSDUCER PROTEIN BLAR"/>
    <property type="match status" value="1"/>
</dbReference>
<feature type="compositionally biased region" description="Polar residues" evidence="1">
    <location>
        <begin position="430"/>
        <end position="441"/>
    </location>
</feature>
<keyword evidence="2" id="KW-0472">Membrane</keyword>
<feature type="transmembrane region" description="Helical" evidence="2">
    <location>
        <begin position="37"/>
        <end position="55"/>
    </location>
</feature>
<reference evidence="4" key="1">
    <citation type="journal article" date="2021" name="PeerJ">
        <title>Extensive microbial diversity within the chicken gut microbiome revealed by metagenomics and culture.</title>
        <authorList>
            <person name="Gilroy R."/>
            <person name="Ravi A."/>
            <person name="Getino M."/>
            <person name="Pursley I."/>
            <person name="Horton D.L."/>
            <person name="Alikhan N.F."/>
            <person name="Baker D."/>
            <person name="Gharbi K."/>
            <person name="Hall N."/>
            <person name="Watson M."/>
            <person name="Adriaenssens E.M."/>
            <person name="Foster-Nyarko E."/>
            <person name="Jarju S."/>
            <person name="Secka A."/>
            <person name="Antonio M."/>
            <person name="Oren A."/>
            <person name="Chaudhuri R.R."/>
            <person name="La Ragione R."/>
            <person name="Hildebrand F."/>
            <person name="Pallen M.J."/>
        </authorList>
    </citation>
    <scope>NUCLEOTIDE SEQUENCE</scope>
    <source>
        <strain evidence="4">CHK185-5351</strain>
    </source>
</reference>
<evidence type="ECO:0000256" key="2">
    <source>
        <dbReference type="SAM" id="Phobius"/>
    </source>
</evidence>
<feature type="domain" description="Peptidase M56" evidence="3">
    <location>
        <begin position="7"/>
        <end position="336"/>
    </location>
</feature>
<dbReference type="EMBL" id="DWWU01000041">
    <property type="protein sequence ID" value="HJC16179.1"/>
    <property type="molecule type" value="Genomic_DNA"/>
</dbReference>
<feature type="compositionally biased region" description="Low complexity" evidence="1">
    <location>
        <begin position="368"/>
        <end position="377"/>
    </location>
</feature>
<dbReference type="InterPro" id="IPR008756">
    <property type="entry name" value="Peptidase_M56"/>
</dbReference>
<dbReference type="Pfam" id="PF05569">
    <property type="entry name" value="Peptidase_M56"/>
    <property type="match status" value="1"/>
</dbReference>
<evidence type="ECO:0000259" key="3">
    <source>
        <dbReference type="Pfam" id="PF05569"/>
    </source>
</evidence>
<dbReference type="InterPro" id="IPR052173">
    <property type="entry name" value="Beta-lactam_resp_regulator"/>
</dbReference>
<dbReference type="AlphaFoldDB" id="A0A9D2NCK2"/>
<feature type="transmembrane region" description="Helical" evidence="2">
    <location>
        <begin position="6"/>
        <end position="25"/>
    </location>
</feature>
<keyword evidence="2" id="KW-0812">Transmembrane</keyword>
<feature type="transmembrane region" description="Helical" evidence="2">
    <location>
        <begin position="251"/>
        <end position="273"/>
    </location>
</feature>
<dbReference type="Proteomes" id="UP000823849">
    <property type="component" value="Unassembled WGS sequence"/>
</dbReference>
<dbReference type="CDD" id="cd07341">
    <property type="entry name" value="M56_BlaR1_MecR1_like"/>
    <property type="match status" value="1"/>
</dbReference>